<organism evidence="2 3">
    <name type="scientific">Agreia pratensis</name>
    <dbReference type="NCBI Taxonomy" id="150121"/>
    <lineage>
        <taxon>Bacteria</taxon>
        <taxon>Bacillati</taxon>
        <taxon>Actinomycetota</taxon>
        <taxon>Actinomycetes</taxon>
        <taxon>Micrococcales</taxon>
        <taxon>Microbacteriaceae</taxon>
        <taxon>Agreia</taxon>
    </lineage>
</organism>
<protein>
    <recommendedName>
        <fullName evidence="4">Signal peptidase I</fullName>
    </recommendedName>
</protein>
<feature type="transmembrane region" description="Helical" evidence="1">
    <location>
        <begin position="62"/>
        <end position="84"/>
    </location>
</feature>
<keyword evidence="1" id="KW-0472">Membrane</keyword>
<dbReference type="Pfam" id="PF18936">
    <property type="entry name" value="DUF5684"/>
    <property type="match status" value="1"/>
</dbReference>
<feature type="transmembrane region" description="Helical" evidence="1">
    <location>
        <begin position="39"/>
        <end position="56"/>
    </location>
</feature>
<evidence type="ECO:0000313" key="2">
    <source>
        <dbReference type="EMBL" id="SMG29501.1"/>
    </source>
</evidence>
<dbReference type="AlphaFoldDB" id="A0A1X7JN29"/>
<dbReference type="STRING" id="150121.SAMN06296010_1600"/>
<evidence type="ECO:0000313" key="3">
    <source>
        <dbReference type="Proteomes" id="UP000193244"/>
    </source>
</evidence>
<gene>
    <name evidence="2" type="ORF">SAMN06296010_1600</name>
</gene>
<sequence length="122" mass="13399">MDYSYEYQPDPIGTTLSLILAVIAIVGLWATFVKAGRPGWAAIIPIFNIYTLVKMAGRPGWWTILFFIPIVNIVIHIIVALDVAKRFGKSGVFGFFLLFVLGFIGYPILGFGKAQYTGAPNA</sequence>
<accession>A0A1X7JN29</accession>
<keyword evidence="3" id="KW-1185">Reference proteome</keyword>
<keyword evidence="1" id="KW-1133">Transmembrane helix</keyword>
<evidence type="ECO:0000256" key="1">
    <source>
        <dbReference type="SAM" id="Phobius"/>
    </source>
</evidence>
<feature type="transmembrane region" description="Helical" evidence="1">
    <location>
        <begin position="12"/>
        <end position="32"/>
    </location>
</feature>
<keyword evidence="1" id="KW-0812">Transmembrane</keyword>
<dbReference type="Proteomes" id="UP000193244">
    <property type="component" value="Unassembled WGS sequence"/>
</dbReference>
<dbReference type="EMBL" id="FXAY01000002">
    <property type="protein sequence ID" value="SMG29501.1"/>
    <property type="molecule type" value="Genomic_DNA"/>
</dbReference>
<dbReference type="InterPro" id="IPR043739">
    <property type="entry name" value="DUF5684"/>
</dbReference>
<dbReference type="RefSeq" id="WP_085484698.1">
    <property type="nucleotide sequence ID" value="NZ_FXAY01000002.1"/>
</dbReference>
<reference evidence="3" key="1">
    <citation type="submission" date="2017-04" db="EMBL/GenBank/DDBJ databases">
        <authorList>
            <person name="Varghese N."/>
            <person name="Submissions S."/>
        </authorList>
    </citation>
    <scope>NUCLEOTIDE SEQUENCE [LARGE SCALE GENOMIC DNA]</scope>
    <source>
        <strain evidence="3">VKM Ac-2510</strain>
    </source>
</reference>
<name>A0A1X7JN29_9MICO</name>
<proteinExistence type="predicted"/>
<feature type="transmembrane region" description="Helical" evidence="1">
    <location>
        <begin position="91"/>
        <end position="109"/>
    </location>
</feature>
<evidence type="ECO:0008006" key="4">
    <source>
        <dbReference type="Google" id="ProtNLM"/>
    </source>
</evidence>